<name>A0A9D4GKR6_DREPO</name>
<reference evidence="4" key="1">
    <citation type="journal article" date="2019" name="bioRxiv">
        <title>The Genome of the Zebra Mussel, Dreissena polymorpha: A Resource for Invasive Species Research.</title>
        <authorList>
            <person name="McCartney M.A."/>
            <person name="Auch B."/>
            <person name="Kono T."/>
            <person name="Mallez S."/>
            <person name="Zhang Y."/>
            <person name="Obille A."/>
            <person name="Becker A."/>
            <person name="Abrahante J.E."/>
            <person name="Garbe J."/>
            <person name="Badalamenti J.P."/>
            <person name="Herman A."/>
            <person name="Mangelson H."/>
            <person name="Liachko I."/>
            <person name="Sullivan S."/>
            <person name="Sone E.D."/>
            <person name="Koren S."/>
            <person name="Silverstein K.A.T."/>
            <person name="Beckman K.B."/>
            <person name="Gohl D.M."/>
        </authorList>
    </citation>
    <scope>NUCLEOTIDE SEQUENCE</scope>
    <source>
        <strain evidence="4">Duluth1</strain>
        <tissue evidence="4">Whole animal</tissue>
    </source>
</reference>
<protein>
    <recommendedName>
        <fullName evidence="3">Fibrinogen C-terminal domain-containing protein</fullName>
    </recommendedName>
</protein>
<dbReference type="SUPFAM" id="SSF56496">
    <property type="entry name" value="Fibrinogen C-terminal domain-like"/>
    <property type="match status" value="1"/>
</dbReference>
<dbReference type="InterPro" id="IPR002181">
    <property type="entry name" value="Fibrinogen_a/b/g_C_dom"/>
</dbReference>
<dbReference type="InterPro" id="IPR050373">
    <property type="entry name" value="Fibrinogen_C-term_domain"/>
</dbReference>
<dbReference type="PANTHER" id="PTHR19143:SF458">
    <property type="entry name" value="FIBRINOGEN C-TERMINAL DOMAIN-CONTAINING PROTEIN-RELATED"/>
    <property type="match status" value="1"/>
</dbReference>
<dbReference type="NCBIfam" id="NF040941">
    <property type="entry name" value="GGGWT_bact"/>
    <property type="match status" value="1"/>
</dbReference>
<dbReference type="Proteomes" id="UP000828390">
    <property type="component" value="Unassembled WGS sequence"/>
</dbReference>
<evidence type="ECO:0000259" key="3">
    <source>
        <dbReference type="PROSITE" id="PS51406"/>
    </source>
</evidence>
<dbReference type="Gene3D" id="3.90.215.10">
    <property type="entry name" value="Gamma Fibrinogen, chain A, domain 1"/>
    <property type="match status" value="1"/>
</dbReference>
<feature type="domain" description="Fibrinogen C-terminal" evidence="3">
    <location>
        <begin position="78"/>
        <end position="292"/>
    </location>
</feature>
<keyword evidence="1" id="KW-1015">Disulfide bond</keyword>
<evidence type="ECO:0000256" key="1">
    <source>
        <dbReference type="ARBA" id="ARBA00023157"/>
    </source>
</evidence>
<sequence>MQLIGFLSICCCFFYHNVDCAFCQQPVTVTKGCIEKHNCNAGFKSLVLSEDAAAAMKEVSSFLNAEYKRRCWVCANYQNLSATPRDCQDWYISGFRDTGVYTIYPSPGVTFQVRCDMVKDGGGWTVIQRRVSASDFYKTWAEYKAGFGDEQNFWLGNENIFALTGSGDYRLRVDLTAVGGATAYASYQQFAVAGENDLYRLSVANYSGTAGDSMSYSNNMAFTVKDRDNDLYSENCATHLKSAWWYNSCSYSDLNGPYGGDNTGGYERGLRWYTWLGSGYSKASSEMKIRRR</sequence>
<dbReference type="EMBL" id="JAIWYP010000005">
    <property type="protein sequence ID" value="KAH3818663.1"/>
    <property type="molecule type" value="Genomic_DNA"/>
</dbReference>
<comment type="caution">
    <text evidence="4">The sequence shown here is derived from an EMBL/GenBank/DDBJ whole genome shotgun (WGS) entry which is preliminary data.</text>
</comment>
<dbReference type="PANTHER" id="PTHR19143">
    <property type="entry name" value="FIBRINOGEN/TENASCIN/ANGIOPOEITIN"/>
    <property type="match status" value="1"/>
</dbReference>
<evidence type="ECO:0000313" key="5">
    <source>
        <dbReference type="Proteomes" id="UP000828390"/>
    </source>
</evidence>
<dbReference type="InterPro" id="IPR036056">
    <property type="entry name" value="Fibrinogen-like_C"/>
</dbReference>
<keyword evidence="2" id="KW-0732">Signal</keyword>
<dbReference type="CDD" id="cd00087">
    <property type="entry name" value="FReD"/>
    <property type="match status" value="1"/>
</dbReference>
<dbReference type="Pfam" id="PF00147">
    <property type="entry name" value="Fibrinogen_C"/>
    <property type="match status" value="1"/>
</dbReference>
<organism evidence="4 5">
    <name type="scientific">Dreissena polymorpha</name>
    <name type="common">Zebra mussel</name>
    <name type="synonym">Mytilus polymorpha</name>
    <dbReference type="NCBI Taxonomy" id="45954"/>
    <lineage>
        <taxon>Eukaryota</taxon>
        <taxon>Metazoa</taxon>
        <taxon>Spiralia</taxon>
        <taxon>Lophotrochozoa</taxon>
        <taxon>Mollusca</taxon>
        <taxon>Bivalvia</taxon>
        <taxon>Autobranchia</taxon>
        <taxon>Heteroconchia</taxon>
        <taxon>Euheterodonta</taxon>
        <taxon>Imparidentia</taxon>
        <taxon>Neoheterodontei</taxon>
        <taxon>Myida</taxon>
        <taxon>Dreissenoidea</taxon>
        <taxon>Dreissenidae</taxon>
        <taxon>Dreissena</taxon>
    </lineage>
</organism>
<feature type="signal peptide" evidence="2">
    <location>
        <begin position="1"/>
        <end position="20"/>
    </location>
</feature>
<gene>
    <name evidence="4" type="ORF">DPMN_120385</name>
</gene>
<dbReference type="InterPro" id="IPR014716">
    <property type="entry name" value="Fibrinogen_a/b/g_C_1"/>
</dbReference>
<feature type="chain" id="PRO_5039675224" description="Fibrinogen C-terminal domain-containing protein" evidence="2">
    <location>
        <begin position="21"/>
        <end position="292"/>
    </location>
</feature>
<dbReference type="GO" id="GO:0005615">
    <property type="term" value="C:extracellular space"/>
    <property type="evidence" value="ECO:0007669"/>
    <property type="project" value="TreeGrafter"/>
</dbReference>
<dbReference type="OrthoDB" id="6114955at2759"/>
<proteinExistence type="predicted"/>
<accession>A0A9D4GKR6</accession>
<evidence type="ECO:0000256" key="2">
    <source>
        <dbReference type="SAM" id="SignalP"/>
    </source>
</evidence>
<reference evidence="4" key="2">
    <citation type="submission" date="2020-11" db="EMBL/GenBank/DDBJ databases">
        <authorList>
            <person name="McCartney M.A."/>
            <person name="Auch B."/>
            <person name="Kono T."/>
            <person name="Mallez S."/>
            <person name="Becker A."/>
            <person name="Gohl D.M."/>
            <person name="Silverstein K.A.T."/>
            <person name="Koren S."/>
            <person name="Bechman K.B."/>
            <person name="Herman A."/>
            <person name="Abrahante J.E."/>
            <person name="Garbe J."/>
        </authorList>
    </citation>
    <scope>NUCLEOTIDE SEQUENCE</scope>
    <source>
        <strain evidence="4">Duluth1</strain>
        <tissue evidence="4">Whole animal</tissue>
    </source>
</reference>
<dbReference type="PROSITE" id="PS51406">
    <property type="entry name" value="FIBRINOGEN_C_2"/>
    <property type="match status" value="1"/>
</dbReference>
<dbReference type="SMART" id="SM00186">
    <property type="entry name" value="FBG"/>
    <property type="match status" value="1"/>
</dbReference>
<dbReference type="AlphaFoldDB" id="A0A9D4GKR6"/>
<dbReference type="InterPro" id="IPR020837">
    <property type="entry name" value="Fibrinogen_CS"/>
</dbReference>
<evidence type="ECO:0000313" key="4">
    <source>
        <dbReference type="EMBL" id="KAH3818663.1"/>
    </source>
</evidence>
<dbReference type="FunFam" id="3.90.215.10:FF:000001">
    <property type="entry name" value="Tenascin isoform 1"/>
    <property type="match status" value="1"/>
</dbReference>
<keyword evidence="5" id="KW-1185">Reference proteome</keyword>
<dbReference type="PROSITE" id="PS00514">
    <property type="entry name" value="FIBRINOGEN_C_1"/>
    <property type="match status" value="1"/>
</dbReference>